<evidence type="ECO:0000256" key="1">
    <source>
        <dbReference type="SAM" id="MobiDB-lite"/>
    </source>
</evidence>
<keyword evidence="2" id="KW-0812">Transmembrane</keyword>
<dbReference type="OrthoDB" id="7187254at2"/>
<reference evidence="3 4" key="1">
    <citation type="journal article" date="2018" name="Sci. Rep.">
        <title>Rhizobium tumorigenes sp. nov., a novel plant tumorigenic bacterium isolated from cane gall tumors on thornless blackberry.</title>
        <authorList>
            <person name="Kuzmanovi N."/>
            <person name="Smalla K."/>
            <person name="Gronow S."/>
            <person name="PuBawska J."/>
        </authorList>
    </citation>
    <scope>NUCLEOTIDE SEQUENCE [LARGE SCALE GENOMIC DNA]</scope>
    <source>
        <strain evidence="3 4">CCBAU 85046</strain>
    </source>
</reference>
<organism evidence="3 4">
    <name type="scientific">Rhizobium tubonense</name>
    <dbReference type="NCBI Taxonomy" id="484088"/>
    <lineage>
        <taxon>Bacteria</taxon>
        <taxon>Pseudomonadati</taxon>
        <taxon>Pseudomonadota</taxon>
        <taxon>Alphaproteobacteria</taxon>
        <taxon>Hyphomicrobiales</taxon>
        <taxon>Rhizobiaceae</taxon>
        <taxon>Rhizobium/Agrobacterium group</taxon>
        <taxon>Rhizobium</taxon>
    </lineage>
</organism>
<evidence type="ECO:0000313" key="3">
    <source>
        <dbReference type="EMBL" id="PZM13830.1"/>
    </source>
</evidence>
<accession>A0A2W4EU52</accession>
<dbReference type="EMBL" id="PCDP01000035">
    <property type="protein sequence ID" value="PZM13830.1"/>
    <property type="molecule type" value="Genomic_DNA"/>
</dbReference>
<dbReference type="Proteomes" id="UP000248925">
    <property type="component" value="Unassembled WGS sequence"/>
</dbReference>
<comment type="caution">
    <text evidence="3">The sequence shown here is derived from an EMBL/GenBank/DDBJ whole genome shotgun (WGS) entry which is preliminary data.</text>
</comment>
<gene>
    <name evidence="3" type="ORF">CPY51_13255</name>
</gene>
<evidence type="ECO:0000256" key="2">
    <source>
        <dbReference type="SAM" id="Phobius"/>
    </source>
</evidence>
<sequence>MKKTPLEARLSAYMDGETSREEKEELERLISSDPETRRVYEMLRHGSDVGRRAFDEVLKEPVPLALVRAIKSAQPPKVRETPRFVPPSLKLAPSGRQALAAALILFFVGGGIGYFYGTAPGGQPAAQTAQAPAHNWTDDIAASHRIYAHQPKHLAELPATQVVEITQWLTGSVGVKFNVPDLTSVGLSFQGARLLVAAGKPTGQLIYKNADGDVIAVCFLKDNGTEDNSELNEVIKDDVGVVSWHRNGTAYAVVGPSADATLDDIAGRVSTSI</sequence>
<name>A0A2W4EU52_9HYPH</name>
<keyword evidence="2" id="KW-0472">Membrane</keyword>
<keyword evidence="4" id="KW-1185">Reference proteome</keyword>
<proteinExistence type="predicted"/>
<feature type="region of interest" description="Disordered" evidence="1">
    <location>
        <begin position="1"/>
        <end position="28"/>
    </location>
</feature>
<feature type="compositionally biased region" description="Basic and acidic residues" evidence="1">
    <location>
        <begin position="17"/>
        <end position="28"/>
    </location>
</feature>
<keyword evidence="2" id="KW-1133">Transmembrane helix</keyword>
<protein>
    <submittedName>
        <fullName evidence="3">Fis family transcriptional regulator</fullName>
    </submittedName>
</protein>
<dbReference type="AlphaFoldDB" id="A0A2W4EU52"/>
<feature type="transmembrane region" description="Helical" evidence="2">
    <location>
        <begin position="98"/>
        <end position="117"/>
    </location>
</feature>
<evidence type="ECO:0000313" key="4">
    <source>
        <dbReference type="Proteomes" id="UP000248925"/>
    </source>
</evidence>